<name>A0A5N6KQA4_9ROSI</name>
<dbReference type="PANTHER" id="PTHR23140">
    <property type="entry name" value="RNA PROCESSING PROTEIN LD23810P"/>
    <property type="match status" value="1"/>
</dbReference>
<protein>
    <recommendedName>
        <fullName evidence="3">CID domain-containing protein</fullName>
    </recommendedName>
</protein>
<feature type="compositionally biased region" description="Polar residues" evidence="2">
    <location>
        <begin position="68"/>
        <end position="78"/>
    </location>
</feature>
<gene>
    <name evidence="4" type="ORF">FH972_021645</name>
</gene>
<reference evidence="4 5" key="1">
    <citation type="submission" date="2019-06" db="EMBL/GenBank/DDBJ databases">
        <title>A chromosomal-level reference genome of Carpinus fangiana (Coryloideae, Betulaceae).</title>
        <authorList>
            <person name="Yang X."/>
            <person name="Wang Z."/>
            <person name="Zhang L."/>
            <person name="Hao G."/>
            <person name="Liu J."/>
            <person name="Yang Y."/>
        </authorList>
    </citation>
    <scope>NUCLEOTIDE SEQUENCE [LARGE SCALE GENOMIC DNA]</scope>
    <source>
        <strain evidence="4">Cfa_2016G</strain>
        <tissue evidence="4">Leaf</tissue>
    </source>
</reference>
<feature type="compositionally biased region" description="Basic residues" evidence="2">
    <location>
        <begin position="438"/>
        <end position="448"/>
    </location>
</feature>
<feature type="compositionally biased region" description="Acidic residues" evidence="2">
    <location>
        <begin position="422"/>
        <end position="432"/>
    </location>
</feature>
<feature type="region of interest" description="Disordered" evidence="2">
    <location>
        <begin position="1"/>
        <end position="43"/>
    </location>
</feature>
<dbReference type="OrthoDB" id="377209at2759"/>
<dbReference type="EMBL" id="VIBQ01000010">
    <property type="protein sequence ID" value="KAB8338700.1"/>
    <property type="molecule type" value="Genomic_DNA"/>
</dbReference>
<comment type="caution">
    <text evidence="4">The sequence shown here is derived from an EMBL/GenBank/DDBJ whole genome shotgun (WGS) entry which is preliminary data.</text>
</comment>
<dbReference type="InterPro" id="IPR000061">
    <property type="entry name" value="Surp"/>
</dbReference>
<dbReference type="Proteomes" id="UP000327013">
    <property type="component" value="Unassembled WGS sequence"/>
</dbReference>
<dbReference type="InterPro" id="IPR006569">
    <property type="entry name" value="CID_dom"/>
</dbReference>
<dbReference type="PANTHER" id="PTHR23140:SF0">
    <property type="entry name" value="U2 SNRNP-ASSOCIATED SURP MOTIF-CONTAINING PROTEIN"/>
    <property type="match status" value="1"/>
</dbReference>
<evidence type="ECO:0000256" key="2">
    <source>
        <dbReference type="SAM" id="MobiDB-lite"/>
    </source>
</evidence>
<dbReference type="GO" id="GO:0005634">
    <property type="term" value="C:nucleus"/>
    <property type="evidence" value="ECO:0007669"/>
    <property type="project" value="TreeGrafter"/>
</dbReference>
<accession>A0A5N6KQA4</accession>
<keyword evidence="5" id="KW-1185">Reference proteome</keyword>
<sequence>MSDSHDAKQFPDVSTKLAAPKKGSLFERQKQEAEAKRAREEAETAAVFDDFVKSFEEEGGSFPADPSFSRTSVSTASRQRFLRGDESDRQPAPALVRKSGPGTLGPIPSSLGRKRAFDESHGRDRAKRLPTFDGGMRSDSSNDETHDTKFGAAERAITKPTIQMSSLPLGTSPAVITKLLPDNLSVDSVRLIPPQQNTTDRKSQSAIVTFAKDTPASTIDSAVSTLQNYYLGWGFYLSLSRHLSSAVLGSSSDPPMIHSTHSTLPFGAHSSDWDSAASARNGLSSSHFAPPTYYSNHIPHGSTTHIDVKVPAPLHQVRLINKTIEALLQHGPSFEALLMARINVQRDEAWAWLWNPRSQGGVWYRWRLWEIASGAHRRRARPSRPKSRMLFEGGAPWLEADGADIPFEFETSFEEIVHDSDYDSSEEDDSGDESGLPRIRHHSRHNSQRRPTETSSLPTNDDEHPSYLTPLGRAKLIHLLSRLPISTGKLRRGDVARITSFAITHAAAGADEVAELLVLNVLKPLSLQKRLRPSMSPFEHDGGRSSSSINEGGVDMATEDATQPTLIALHCLSDILSASSTSGVRHSWKYRQLIQNALAQHRTFFRLGLLERHVSQGKGRIKADKWRRSVLQGVLGLWEGWGVFLGDELKSLVDEFEVGASSATKPGSGAKTEDRKAGSAAGEKRESKWRRVDVASMSPHSSAPFQVSVIGAEASERSLRYDL</sequence>
<dbReference type="Gene3D" id="1.10.10.790">
    <property type="entry name" value="Surp module"/>
    <property type="match status" value="1"/>
</dbReference>
<dbReference type="AlphaFoldDB" id="A0A5N6KQA4"/>
<feature type="compositionally biased region" description="Basic and acidic residues" evidence="2">
    <location>
        <begin position="671"/>
        <end position="693"/>
    </location>
</feature>
<dbReference type="InterPro" id="IPR051485">
    <property type="entry name" value="SR-CTD_assoc_factor"/>
</dbReference>
<evidence type="ECO:0000313" key="4">
    <source>
        <dbReference type="EMBL" id="KAB8338700.1"/>
    </source>
</evidence>
<dbReference type="Pfam" id="PF01805">
    <property type="entry name" value="Surp"/>
    <property type="match status" value="1"/>
</dbReference>
<dbReference type="GO" id="GO:0003723">
    <property type="term" value="F:RNA binding"/>
    <property type="evidence" value="ECO:0007669"/>
    <property type="project" value="InterPro"/>
</dbReference>
<feature type="region of interest" description="Disordered" evidence="2">
    <location>
        <begin position="58"/>
        <end position="146"/>
    </location>
</feature>
<proteinExistence type="predicted"/>
<dbReference type="GO" id="GO:0006397">
    <property type="term" value="P:mRNA processing"/>
    <property type="evidence" value="ECO:0007669"/>
    <property type="project" value="UniProtKB-KW"/>
</dbReference>
<dbReference type="SUPFAM" id="SSF109905">
    <property type="entry name" value="Surp module (SWAP domain)"/>
    <property type="match status" value="1"/>
</dbReference>
<feature type="region of interest" description="Disordered" evidence="2">
    <location>
        <begin position="661"/>
        <end position="699"/>
    </location>
</feature>
<evidence type="ECO:0000259" key="3">
    <source>
        <dbReference type="PROSITE" id="PS51391"/>
    </source>
</evidence>
<evidence type="ECO:0000256" key="1">
    <source>
        <dbReference type="ARBA" id="ARBA00022664"/>
    </source>
</evidence>
<organism evidence="4 5">
    <name type="scientific">Carpinus fangiana</name>
    <dbReference type="NCBI Taxonomy" id="176857"/>
    <lineage>
        <taxon>Eukaryota</taxon>
        <taxon>Viridiplantae</taxon>
        <taxon>Streptophyta</taxon>
        <taxon>Embryophyta</taxon>
        <taxon>Tracheophyta</taxon>
        <taxon>Spermatophyta</taxon>
        <taxon>Magnoliopsida</taxon>
        <taxon>eudicotyledons</taxon>
        <taxon>Gunneridae</taxon>
        <taxon>Pentapetalae</taxon>
        <taxon>rosids</taxon>
        <taxon>fabids</taxon>
        <taxon>Fagales</taxon>
        <taxon>Betulaceae</taxon>
        <taxon>Carpinus</taxon>
    </lineage>
</organism>
<feature type="region of interest" description="Disordered" evidence="2">
    <location>
        <begin position="418"/>
        <end position="468"/>
    </location>
</feature>
<dbReference type="InterPro" id="IPR035967">
    <property type="entry name" value="SWAP/Surp_sf"/>
</dbReference>
<keyword evidence="1" id="KW-0507">mRNA processing</keyword>
<evidence type="ECO:0000313" key="5">
    <source>
        <dbReference type="Proteomes" id="UP000327013"/>
    </source>
</evidence>
<feature type="compositionally biased region" description="Basic and acidic residues" evidence="2">
    <location>
        <begin position="24"/>
        <end position="42"/>
    </location>
</feature>
<dbReference type="PROSITE" id="PS51391">
    <property type="entry name" value="CID"/>
    <property type="match status" value="1"/>
</dbReference>
<feature type="domain" description="CID" evidence="3">
    <location>
        <begin position="468"/>
        <end position="660"/>
    </location>
</feature>